<proteinExistence type="predicted"/>
<dbReference type="EMBL" id="JABSTR010000004">
    <property type="protein sequence ID" value="KAH9367493.1"/>
    <property type="molecule type" value="Genomic_DNA"/>
</dbReference>
<organism evidence="1 2">
    <name type="scientific">Haemaphysalis longicornis</name>
    <name type="common">Bush tick</name>
    <dbReference type="NCBI Taxonomy" id="44386"/>
    <lineage>
        <taxon>Eukaryota</taxon>
        <taxon>Metazoa</taxon>
        <taxon>Ecdysozoa</taxon>
        <taxon>Arthropoda</taxon>
        <taxon>Chelicerata</taxon>
        <taxon>Arachnida</taxon>
        <taxon>Acari</taxon>
        <taxon>Parasitiformes</taxon>
        <taxon>Ixodida</taxon>
        <taxon>Ixodoidea</taxon>
        <taxon>Ixodidae</taxon>
        <taxon>Haemaphysalinae</taxon>
        <taxon>Haemaphysalis</taxon>
    </lineage>
</organism>
<evidence type="ECO:0000313" key="1">
    <source>
        <dbReference type="EMBL" id="KAH9367493.1"/>
    </source>
</evidence>
<protein>
    <submittedName>
        <fullName evidence="1">Uncharacterized protein</fullName>
    </submittedName>
</protein>
<evidence type="ECO:0000313" key="2">
    <source>
        <dbReference type="Proteomes" id="UP000821853"/>
    </source>
</evidence>
<reference evidence="1 2" key="1">
    <citation type="journal article" date="2020" name="Cell">
        <title>Large-Scale Comparative Analyses of Tick Genomes Elucidate Their Genetic Diversity and Vector Capacities.</title>
        <authorList>
            <consortium name="Tick Genome and Microbiome Consortium (TIGMIC)"/>
            <person name="Jia N."/>
            <person name="Wang J."/>
            <person name="Shi W."/>
            <person name="Du L."/>
            <person name="Sun Y."/>
            <person name="Zhan W."/>
            <person name="Jiang J.F."/>
            <person name="Wang Q."/>
            <person name="Zhang B."/>
            <person name="Ji P."/>
            <person name="Bell-Sakyi L."/>
            <person name="Cui X.M."/>
            <person name="Yuan T.T."/>
            <person name="Jiang B.G."/>
            <person name="Yang W.F."/>
            <person name="Lam T.T."/>
            <person name="Chang Q.C."/>
            <person name="Ding S.J."/>
            <person name="Wang X.J."/>
            <person name="Zhu J.G."/>
            <person name="Ruan X.D."/>
            <person name="Zhao L."/>
            <person name="Wei J.T."/>
            <person name="Ye R.Z."/>
            <person name="Que T.C."/>
            <person name="Du C.H."/>
            <person name="Zhou Y.H."/>
            <person name="Cheng J.X."/>
            <person name="Dai P.F."/>
            <person name="Guo W.B."/>
            <person name="Han X.H."/>
            <person name="Huang E.J."/>
            <person name="Li L.F."/>
            <person name="Wei W."/>
            <person name="Gao Y.C."/>
            <person name="Liu J.Z."/>
            <person name="Shao H.Z."/>
            <person name="Wang X."/>
            <person name="Wang C.C."/>
            <person name="Yang T.C."/>
            <person name="Huo Q.B."/>
            <person name="Li W."/>
            <person name="Chen H.Y."/>
            <person name="Chen S.E."/>
            <person name="Zhou L.G."/>
            <person name="Ni X.B."/>
            <person name="Tian J.H."/>
            <person name="Sheng Y."/>
            <person name="Liu T."/>
            <person name="Pan Y.S."/>
            <person name="Xia L.Y."/>
            <person name="Li J."/>
            <person name="Zhao F."/>
            <person name="Cao W.C."/>
        </authorList>
    </citation>
    <scope>NUCLEOTIDE SEQUENCE [LARGE SCALE GENOMIC DNA]</scope>
    <source>
        <strain evidence="1">HaeL-2018</strain>
    </source>
</reference>
<sequence>MDKASYHSRRNEAVPTTNSLKGTITEWLDSKSIQYGSCADREAAAGDNCSSEATFHQLPSRHGCTDGRVYRGKAAVLPLRVQSY</sequence>
<gene>
    <name evidence="1" type="ORF">HPB48_021405</name>
</gene>
<dbReference type="Proteomes" id="UP000821853">
    <property type="component" value="Chromosome 2"/>
</dbReference>
<comment type="caution">
    <text evidence="1">The sequence shown here is derived from an EMBL/GenBank/DDBJ whole genome shotgun (WGS) entry which is preliminary data.</text>
</comment>
<dbReference type="VEuPathDB" id="VectorBase:HLOH_061003"/>
<keyword evidence="2" id="KW-1185">Reference proteome</keyword>
<name>A0A9J6FWN1_HAELO</name>
<accession>A0A9J6FWN1</accession>
<dbReference type="AlphaFoldDB" id="A0A9J6FWN1"/>